<dbReference type="CDD" id="cd03230">
    <property type="entry name" value="ABC_DR_subfamily_A"/>
    <property type="match status" value="1"/>
</dbReference>
<feature type="compositionally biased region" description="Polar residues" evidence="6">
    <location>
        <begin position="313"/>
        <end position="326"/>
    </location>
</feature>
<name>A0ABQ6HTM5_9MICO</name>
<evidence type="ECO:0000256" key="4">
    <source>
        <dbReference type="ARBA" id="ARBA00022840"/>
    </source>
</evidence>
<keyword evidence="5" id="KW-0046">Antibiotic resistance</keyword>
<gene>
    <name evidence="8" type="ORF">GCM10025862_39040</name>
</gene>
<evidence type="ECO:0000256" key="5">
    <source>
        <dbReference type="ARBA" id="ARBA00023251"/>
    </source>
</evidence>
<evidence type="ECO:0000313" key="9">
    <source>
        <dbReference type="Proteomes" id="UP001157109"/>
    </source>
</evidence>
<dbReference type="Pfam" id="PF00005">
    <property type="entry name" value="ABC_tran"/>
    <property type="match status" value="1"/>
</dbReference>
<comment type="subcellular location">
    <subcellularLocation>
        <location evidence="1">Cell membrane</location>
        <topology evidence="1">Peripheral membrane protein</topology>
    </subcellularLocation>
</comment>
<evidence type="ECO:0000256" key="3">
    <source>
        <dbReference type="ARBA" id="ARBA00022741"/>
    </source>
</evidence>
<keyword evidence="3" id="KW-0547">Nucleotide-binding</keyword>
<accession>A0ABQ6HTM5</accession>
<organism evidence="8 9">
    <name type="scientific">Arsenicicoccus piscis</name>
    <dbReference type="NCBI Taxonomy" id="673954"/>
    <lineage>
        <taxon>Bacteria</taxon>
        <taxon>Bacillati</taxon>
        <taxon>Actinomycetota</taxon>
        <taxon>Actinomycetes</taxon>
        <taxon>Micrococcales</taxon>
        <taxon>Intrasporangiaceae</taxon>
        <taxon>Arsenicicoccus</taxon>
    </lineage>
</organism>
<dbReference type="SMART" id="SM00382">
    <property type="entry name" value="AAA"/>
    <property type="match status" value="1"/>
</dbReference>
<feature type="region of interest" description="Disordered" evidence="6">
    <location>
        <begin position="307"/>
        <end position="326"/>
    </location>
</feature>
<evidence type="ECO:0000256" key="6">
    <source>
        <dbReference type="SAM" id="MobiDB-lite"/>
    </source>
</evidence>
<keyword evidence="4 8" id="KW-0067">ATP-binding</keyword>
<evidence type="ECO:0000256" key="2">
    <source>
        <dbReference type="ARBA" id="ARBA00022448"/>
    </source>
</evidence>
<evidence type="ECO:0000313" key="8">
    <source>
        <dbReference type="EMBL" id="GMA21883.1"/>
    </source>
</evidence>
<dbReference type="InterPro" id="IPR017871">
    <property type="entry name" value="ABC_transporter-like_CS"/>
</dbReference>
<dbReference type="EMBL" id="BSUJ01000001">
    <property type="protein sequence ID" value="GMA21883.1"/>
    <property type="molecule type" value="Genomic_DNA"/>
</dbReference>
<dbReference type="PANTHER" id="PTHR42711">
    <property type="entry name" value="ABC TRANSPORTER ATP-BINDING PROTEIN"/>
    <property type="match status" value="1"/>
</dbReference>
<sequence>MTNSRPAVELRDLHKTFGAVQAVRGVDLTIQRGEVVALLGPNGAGKTTTVDLMLGLGTPTEGSVEIFGMTPRRAVQHGLVSAVMQTGGLLKDLTVAETVDLTASLFSHSRPTRECLERAGIADLADRRVAKCSGGQQQRVRFAMALVSDPALVLLDEPTSGMDVEGRRSFWEAIHADADRGRTVVFATHYLEEADQFADRVVLMSRGQIVADGTTAHIKSLVSGSLVRASVEGLPEAEVAAQVRALGDRADVSAVERLGDHVVVTTSDSDAVARHLLGTTALHHLEITNRGLEDAFLALTGDTARTGDAAQTGDINETTATEGALR</sequence>
<keyword evidence="9" id="KW-1185">Reference proteome</keyword>
<dbReference type="PROSITE" id="PS00211">
    <property type="entry name" value="ABC_TRANSPORTER_1"/>
    <property type="match status" value="1"/>
</dbReference>
<dbReference type="RefSeq" id="WP_284285068.1">
    <property type="nucleotide sequence ID" value="NZ_BSUJ01000001.1"/>
</dbReference>
<dbReference type="PANTHER" id="PTHR42711:SF17">
    <property type="entry name" value="ABC TRANSPORTER ATP-BINDING PROTEIN"/>
    <property type="match status" value="1"/>
</dbReference>
<protein>
    <submittedName>
        <fullName evidence="8">ABC transporter ATP-binding protein</fullName>
    </submittedName>
</protein>
<dbReference type="InterPro" id="IPR027417">
    <property type="entry name" value="P-loop_NTPase"/>
</dbReference>
<evidence type="ECO:0000259" key="7">
    <source>
        <dbReference type="PROSITE" id="PS50893"/>
    </source>
</evidence>
<comment type="caution">
    <text evidence="8">The sequence shown here is derived from an EMBL/GenBank/DDBJ whole genome shotgun (WGS) entry which is preliminary data.</text>
</comment>
<dbReference type="Proteomes" id="UP001157109">
    <property type="component" value="Unassembled WGS sequence"/>
</dbReference>
<dbReference type="InterPro" id="IPR003593">
    <property type="entry name" value="AAA+_ATPase"/>
</dbReference>
<dbReference type="GO" id="GO:0005524">
    <property type="term" value="F:ATP binding"/>
    <property type="evidence" value="ECO:0007669"/>
    <property type="project" value="UniProtKB-KW"/>
</dbReference>
<proteinExistence type="predicted"/>
<feature type="domain" description="ABC transporter" evidence="7">
    <location>
        <begin position="8"/>
        <end position="231"/>
    </location>
</feature>
<dbReference type="PROSITE" id="PS50893">
    <property type="entry name" value="ABC_TRANSPORTER_2"/>
    <property type="match status" value="1"/>
</dbReference>
<reference evidence="9" key="1">
    <citation type="journal article" date="2019" name="Int. J. Syst. Evol. Microbiol.">
        <title>The Global Catalogue of Microorganisms (GCM) 10K type strain sequencing project: providing services to taxonomists for standard genome sequencing and annotation.</title>
        <authorList>
            <consortium name="The Broad Institute Genomics Platform"/>
            <consortium name="The Broad Institute Genome Sequencing Center for Infectious Disease"/>
            <person name="Wu L."/>
            <person name="Ma J."/>
        </authorList>
    </citation>
    <scope>NUCLEOTIDE SEQUENCE [LARGE SCALE GENOMIC DNA]</scope>
    <source>
        <strain evidence="9">NBRC 105830</strain>
    </source>
</reference>
<dbReference type="Gene3D" id="3.40.50.300">
    <property type="entry name" value="P-loop containing nucleotide triphosphate hydrolases"/>
    <property type="match status" value="1"/>
</dbReference>
<keyword evidence="2" id="KW-0813">Transport</keyword>
<dbReference type="InterPro" id="IPR003439">
    <property type="entry name" value="ABC_transporter-like_ATP-bd"/>
</dbReference>
<dbReference type="SUPFAM" id="SSF52540">
    <property type="entry name" value="P-loop containing nucleoside triphosphate hydrolases"/>
    <property type="match status" value="1"/>
</dbReference>
<dbReference type="InterPro" id="IPR050763">
    <property type="entry name" value="ABC_transporter_ATP-binding"/>
</dbReference>
<evidence type="ECO:0000256" key="1">
    <source>
        <dbReference type="ARBA" id="ARBA00004202"/>
    </source>
</evidence>